<protein>
    <submittedName>
        <fullName evidence="2">Uncharacterized protein</fullName>
    </submittedName>
</protein>
<gene>
    <name evidence="2" type="ORF">F2Q68_00031340</name>
</gene>
<evidence type="ECO:0000256" key="1">
    <source>
        <dbReference type="SAM" id="MobiDB-lite"/>
    </source>
</evidence>
<reference evidence="2" key="1">
    <citation type="submission" date="2019-12" db="EMBL/GenBank/DDBJ databases">
        <title>Genome sequencing and annotation of Brassica cretica.</title>
        <authorList>
            <person name="Studholme D.J."/>
            <person name="Sarris P.F."/>
        </authorList>
    </citation>
    <scope>NUCLEOTIDE SEQUENCE</scope>
    <source>
        <strain evidence="2">PFS-001/15</strain>
        <tissue evidence="2">Leaf</tissue>
    </source>
</reference>
<sequence length="79" mass="8454">MKIDSANFGSHTGPSESMDSSASSLDLTTEVENPSHAVTSVASLSPETYRSLKEISSELTIRGRYEEEAIVRCTSSAVD</sequence>
<feature type="compositionally biased region" description="Low complexity" evidence="1">
    <location>
        <begin position="15"/>
        <end position="30"/>
    </location>
</feature>
<organism evidence="2 3">
    <name type="scientific">Brassica cretica</name>
    <name type="common">Mustard</name>
    <dbReference type="NCBI Taxonomy" id="69181"/>
    <lineage>
        <taxon>Eukaryota</taxon>
        <taxon>Viridiplantae</taxon>
        <taxon>Streptophyta</taxon>
        <taxon>Embryophyta</taxon>
        <taxon>Tracheophyta</taxon>
        <taxon>Spermatophyta</taxon>
        <taxon>Magnoliopsida</taxon>
        <taxon>eudicotyledons</taxon>
        <taxon>Gunneridae</taxon>
        <taxon>Pentapetalae</taxon>
        <taxon>rosids</taxon>
        <taxon>malvids</taxon>
        <taxon>Brassicales</taxon>
        <taxon>Brassicaceae</taxon>
        <taxon>Brassiceae</taxon>
        <taxon>Brassica</taxon>
    </lineage>
</organism>
<proteinExistence type="predicted"/>
<accession>A0A8S9GBN5</accession>
<evidence type="ECO:0000313" key="2">
    <source>
        <dbReference type="EMBL" id="KAF2543310.1"/>
    </source>
</evidence>
<comment type="caution">
    <text evidence="2">The sequence shown here is derived from an EMBL/GenBank/DDBJ whole genome shotgun (WGS) entry which is preliminary data.</text>
</comment>
<evidence type="ECO:0000313" key="3">
    <source>
        <dbReference type="Proteomes" id="UP000712281"/>
    </source>
</evidence>
<dbReference type="Proteomes" id="UP000712281">
    <property type="component" value="Unassembled WGS sequence"/>
</dbReference>
<dbReference type="AlphaFoldDB" id="A0A8S9GBN5"/>
<dbReference type="EMBL" id="QGKW02002005">
    <property type="protein sequence ID" value="KAF2543310.1"/>
    <property type="molecule type" value="Genomic_DNA"/>
</dbReference>
<name>A0A8S9GBN5_BRACR</name>
<feature type="region of interest" description="Disordered" evidence="1">
    <location>
        <begin position="1"/>
        <end position="44"/>
    </location>
</feature>